<keyword evidence="6 8" id="KW-1133">Transmembrane helix</keyword>
<feature type="transmembrane region" description="Helical" evidence="8">
    <location>
        <begin position="364"/>
        <end position="382"/>
    </location>
</feature>
<dbReference type="InterPro" id="IPR004853">
    <property type="entry name" value="Sugar_P_trans_dom"/>
</dbReference>
<feature type="domain" description="Sugar phosphate transporter" evidence="9">
    <location>
        <begin position="27"/>
        <end position="326"/>
    </location>
</feature>
<evidence type="ECO:0000313" key="10">
    <source>
        <dbReference type="EMBL" id="KAK1766121.1"/>
    </source>
</evidence>
<dbReference type="Proteomes" id="UP001244011">
    <property type="component" value="Unassembled WGS sequence"/>
</dbReference>
<evidence type="ECO:0000259" key="9">
    <source>
        <dbReference type="Pfam" id="PF03151"/>
    </source>
</evidence>
<dbReference type="EMBL" id="MU839012">
    <property type="protein sequence ID" value="KAK1766121.1"/>
    <property type="molecule type" value="Genomic_DNA"/>
</dbReference>
<feature type="transmembrane region" description="Helical" evidence="8">
    <location>
        <begin position="221"/>
        <end position="242"/>
    </location>
</feature>
<evidence type="ECO:0000256" key="5">
    <source>
        <dbReference type="ARBA" id="ARBA00022692"/>
    </source>
</evidence>
<keyword evidence="7 8" id="KW-0472">Membrane</keyword>
<evidence type="ECO:0000256" key="7">
    <source>
        <dbReference type="ARBA" id="ARBA00023136"/>
    </source>
</evidence>
<comment type="subcellular location">
    <subcellularLocation>
        <location evidence="2">Endoplasmic reticulum membrane</location>
        <topology evidence="2">Multi-pass membrane protein</topology>
    </subcellularLocation>
</comment>
<comment type="similarity">
    <text evidence="3">Belongs to the TPT transporter family. SLC35D subfamily.</text>
</comment>
<comment type="subunit">
    <text evidence="4">Homooligomer.</text>
</comment>
<feature type="transmembrane region" description="Helical" evidence="8">
    <location>
        <begin position="254"/>
        <end position="277"/>
    </location>
</feature>
<evidence type="ECO:0000313" key="11">
    <source>
        <dbReference type="Proteomes" id="UP001244011"/>
    </source>
</evidence>
<dbReference type="PANTHER" id="PTHR11132">
    <property type="entry name" value="SOLUTE CARRIER FAMILY 35"/>
    <property type="match status" value="1"/>
</dbReference>
<feature type="transmembrane region" description="Helical" evidence="8">
    <location>
        <begin position="149"/>
        <end position="168"/>
    </location>
</feature>
<accession>A0AAJ0FF04</accession>
<comment type="function">
    <text evidence="1">Involved in the import of GDP-mannose from the cytoplasm into the Golgi lumen.</text>
</comment>
<keyword evidence="5 8" id="KW-0812">Transmembrane</keyword>
<feature type="transmembrane region" description="Helical" evidence="8">
    <location>
        <begin position="118"/>
        <end position="137"/>
    </location>
</feature>
<dbReference type="InterPro" id="IPR050186">
    <property type="entry name" value="TPT_transporter"/>
</dbReference>
<keyword evidence="11" id="KW-1185">Reference proteome</keyword>
<protein>
    <submittedName>
        <fullName evidence="10">Triose-phosphate transporter family-domain-containing protein</fullName>
    </submittedName>
</protein>
<evidence type="ECO:0000256" key="8">
    <source>
        <dbReference type="SAM" id="Phobius"/>
    </source>
</evidence>
<reference evidence="10" key="1">
    <citation type="submission" date="2023-06" db="EMBL/GenBank/DDBJ databases">
        <title>Genome-scale phylogeny and comparative genomics of the fungal order Sordariales.</title>
        <authorList>
            <consortium name="Lawrence Berkeley National Laboratory"/>
            <person name="Hensen N."/>
            <person name="Bonometti L."/>
            <person name="Westerberg I."/>
            <person name="Brannstrom I.O."/>
            <person name="Guillou S."/>
            <person name="Cros-Aarteil S."/>
            <person name="Calhoun S."/>
            <person name="Haridas S."/>
            <person name="Kuo A."/>
            <person name="Mondo S."/>
            <person name="Pangilinan J."/>
            <person name="Riley R."/>
            <person name="Labutti K."/>
            <person name="Andreopoulos B."/>
            <person name="Lipzen A."/>
            <person name="Chen C."/>
            <person name="Yanf M."/>
            <person name="Daum C."/>
            <person name="Ng V."/>
            <person name="Clum A."/>
            <person name="Steindorff A."/>
            <person name="Ohm R."/>
            <person name="Martin F."/>
            <person name="Silar P."/>
            <person name="Natvig D."/>
            <person name="Lalanne C."/>
            <person name="Gautier V."/>
            <person name="Ament-Velasquez S.L."/>
            <person name="Kruys A."/>
            <person name="Hutchinson M.I."/>
            <person name="Powell A.J."/>
            <person name="Barry K."/>
            <person name="Miller A.N."/>
            <person name="Grigoriev I.V."/>
            <person name="Debuchy R."/>
            <person name="Gladieux P."/>
            <person name="Thoren M.H."/>
            <person name="Johannesson H."/>
        </authorList>
    </citation>
    <scope>NUCLEOTIDE SEQUENCE</scope>
    <source>
        <strain evidence="10">8032-3</strain>
    </source>
</reference>
<evidence type="ECO:0000256" key="6">
    <source>
        <dbReference type="ARBA" id="ARBA00022989"/>
    </source>
</evidence>
<evidence type="ECO:0000256" key="1">
    <source>
        <dbReference type="ARBA" id="ARBA00003420"/>
    </source>
</evidence>
<feature type="transmembrane region" description="Helical" evidence="8">
    <location>
        <begin position="180"/>
        <end position="201"/>
    </location>
</feature>
<name>A0AAJ0FF04_9PEZI</name>
<dbReference type="Pfam" id="PF03151">
    <property type="entry name" value="TPT"/>
    <property type="match status" value="1"/>
</dbReference>
<feature type="transmembrane region" description="Helical" evidence="8">
    <location>
        <begin position="312"/>
        <end position="329"/>
    </location>
</feature>
<comment type="caution">
    <text evidence="10">The sequence shown here is derived from an EMBL/GenBank/DDBJ whole genome shotgun (WGS) entry which is preliminary data.</text>
</comment>
<sequence>MSGDAEAQSNDRPRSFRQLGSHPAFSISSWIFCSSLTVLLNKWLMSTVGFKYPITLTSWHLLFASLVTQLLSRTTPLLDARRTAKITGRLYLRAVVPAALAHAAALACTNLALARLSLALATVLRAAWPVASLLAAWALGLDNPPLRRALYALAVLPGVALAVVARPAGSDSDSESAGLLFGAGAVVLDALHAAVAAALLLSSGDGAPGAGAGVGLDPLVALYYTAPVSAAATSLAALAVEWRAFDPADLARAGLLTLLASAVASFVLAVAGAFVTTKTSKPTISTASLLRDFLLIAASVIVWRTHLTPPQLLGYALACVAVVHYSLGWEQMAARSAAGWAYAREVAAAEPDEVRRSLAARKSLVVALAATAAGLLTVGYVFSGAGASVAMSARAG</sequence>
<organism evidence="10 11">
    <name type="scientific">Phialemonium atrogriseum</name>
    <dbReference type="NCBI Taxonomy" id="1093897"/>
    <lineage>
        <taxon>Eukaryota</taxon>
        <taxon>Fungi</taxon>
        <taxon>Dikarya</taxon>
        <taxon>Ascomycota</taxon>
        <taxon>Pezizomycotina</taxon>
        <taxon>Sordariomycetes</taxon>
        <taxon>Sordariomycetidae</taxon>
        <taxon>Cephalothecales</taxon>
        <taxon>Cephalothecaceae</taxon>
        <taxon>Phialemonium</taxon>
    </lineage>
</organism>
<evidence type="ECO:0000256" key="3">
    <source>
        <dbReference type="ARBA" id="ARBA00010425"/>
    </source>
</evidence>
<dbReference type="RefSeq" id="XP_060282334.1">
    <property type="nucleotide sequence ID" value="XM_060431570.1"/>
</dbReference>
<gene>
    <name evidence="10" type="ORF">QBC33DRAFT_589077</name>
</gene>
<proteinExistence type="inferred from homology"/>
<dbReference type="GO" id="GO:0005789">
    <property type="term" value="C:endoplasmic reticulum membrane"/>
    <property type="evidence" value="ECO:0007669"/>
    <property type="project" value="UniProtKB-SubCell"/>
</dbReference>
<dbReference type="AlphaFoldDB" id="A0AAJ0FF04"/>
<dbReference type="GeneID" id="85314757"/>
<evidence type="ECO:0000256" key="2">
    <source>
        <dbReference type="ARBA" id="ARBA00004477"/>
    </source>
</evidence>
<evidence type="ECO:0000256" key="4">
    <source>
        <dbReference type="ARBA" id="ARBA00011182"/>
    </source>
</evidence>